<evidence type="ECO:0000313" key="7">
    <source>
        <dbReference type="EMBL" id="GLQ34808.1"/>
    </source>
</evidence>
<dbReference type="Gene3D" id="3.20.20.300">
    <property type="entry name" value="Glycoside hydrolase, family 3, N-terminal domain"/>
    <property type="match status" value="1"/>
</dbReference>
<dbReference type="EMBL" id="BSNN01000002">
    <property type="protein sequence ID" value="GLQ34808.1"/>
    <property type="molecule type" value="Genomic_DNA"/>
</dbReference>
<dbReference type="GO" id="GO:0016787">
    <property type="term" value="F:hydrolase activity"/>
    <property type="evidence" value="ECO:0007669"/>
    <property type="project" value="UniProtKB-KW"/>
</dbReference>
<dbReference type="InterPro" id="IPR050226">
    <property type="entry name" value="NagZ_Beta-hexosaminidase"/>
</dbReference>
<feature type="domain" description="Glycoside hydrolase family 3 N-terminal" evidence="6">
    <location>
        <begin position="17"/>
        <end position="290"/>
    </location>
</feature>
<comment type="similarity">
    <text evidence="2">Belongs to the glycosyl hydrolase 3 family.</text>
</comment>
<sequence>MRAGIFGLSGTSLTSEEAAFFKDVTPWGFILFARNIETPDQVRALTRELRDTVGHDAPILIDQEGGRVQRLRAPQWREWPAPLDQMAQVAPENARQAMELRYRIIAHELRDLGIDVNCAPMLDIATDASHEIILNRCYGHDVDSVADMGRAAADGLLAGGVLPIIKHIPGHGRANLDSHLELPVVNTPMAELDSTDFEAFRRLKDLPMAMTAHITYSDIDPENCATLSDPMMSIIRRKIGFKGLLMSDDLSMKALSGSLADRVQKSLFVGVDMMLHCNGDMDEMQEVASNLPRLSGGAKRRAAAALELRKTPEAFDIEAADATFASLL</sequence>
<accession>A0ABQ5VTP0</accession>
<gene>
    <name evidence="7" type="ORF">GCM10007939_10910</name>
</gene>
<keyword evidence="4 7" id="KW-0378">Hydrolase</keyword>
<dbReference type="SUPFAM" id="SSF51445">
    <property type="entry name" value="(Trans)glycosidases"/>
    <property type="match status" value="1"/>
</dbReference>
<keyword evidence="5" id="KW-0326">Glycosidase</keyword>
<evidence type="ECO:0000256" key="2">
    <source>
        <dbReference type="ARBA" id="ARBA00005336"/>
    </source>
</evidence>
<reference evidence="8" key="1">
    <citation type="journal article" date="2019" name="Int. J. Syst. Evol. Microbiol.">
        <title>The Global Catalogue of Microorganisms (GCM) 10K type strain sequencing project: providing services to taxonomists for standard genome sequencing and annotation.</title>
        <authorList>
            <consortium name="The Broad Institute Genomics Platform"/>
            <consortium name="The Broad Institute Genome Sequencing Center for Infectious Disease"/>
            <person name="Wu L."/>
            <person name="Ma J."/>
        </authorList>
    </citation>
    <scope>NUCLEOTIDE SEQUENCE [LARGE SCALE GENOMIC DNA]</scope>
    <source>
        <strain evidence="8">NBRC 110140</strain>
    </source>
</reference>
<organism evidence="7 8">
    <name type="scientific">Amylibacter marinus</name>
    <dbReference type="NCBI Taxonomy" id="1475483"/>
    <lineage>
        <taxon>Bacteria</taxon>
        <taxon>Pseudomonadati</taxon>
        <taxon>Pseudomonadota</taxon>
        <taxon>Alphaproteobacteria</taxon>
        <taxon>Rhodobacterales</taxon>
        <taxon>Paracoccaceae</taxon>
        <taxon>Amylibacter</taxon>
    </lineage>
</organism>
<evidence type="ECO:0000313" key="8">
    <source>
        <dbReference type="Proteomes" id="UP001156694"/>
    </source>
</evidence>
<evidence type="ECO:0000256" key="1">
    <source>
        <dbReference type="ARBA" id="ARBA00001231"/>
    </source>
</evidence>
<name>A0ABQ5VTP0_9RHOB</name>
<evidence type="ECO:0000256" key="5">
    <source>
        <dbReference type="ARBA" id="ARBA00023295"/>
    </source>
</evidence>
<evidence type="ECO:0000256" key="4">
    <source>
        <dbReference type="ARBA" id="ARBA00022801"/>
    </source>
</evidence>
<proteinExistence type="inferred from homology"/>
<dbReference type="InterPro" id="IPR001764">
    <property type="entry name" value="Glyco_hydro_3_N"/>
</dbReference>
<comment type="catalytic activity">
    <reaction evidence="1">
        <text>Hydrolysis of terminal non-reducing N-acetyl-D-hexosamine residues in N-acetyl-beta-D-hexosaminides.</text>
        <dbReference type="EC" id="3.2.1.52"/>
    </reaction>
</comment>
<dbReference type="NCBIfam" id="NF003740">
    <property type="entry name" value="PRK05337.1"/>
    <property type="match status" value="1"/>
</dbReference>
<evidence type="ECO:0000259" key="6">
    <source>
        <dbReference type="Pfam" id="PF00933"/>
    </source>
</evidence>
<dbReference type="Proteomes" id="UP001156694">
    <property type="component" value="Unassembled WGS sequence"/>
</dbReference>
<dbReference type="EC" id="3.2.1.52" evidence="3"/>
<comment type="caution">
    <text evidence="7">The sequence shown here is derived from an EMBL/GenBank/DDBJ whole genome shotgun (WGS) entry which is preliminary data.</text>
</comment>
<protein>
    <recommendedName>
        <fullName evidence="3">beta-N-acetylhexosaminidase</fullName>
        <ecNumber evidence="3">3.2.1.52</ecNumber>
    </recommendedName>
</protein>
<dbReference type="PANTHER" id="PTHR30480">
    <property type="entry name" value="BETA-HEXOSAMINIDASE-RELATED"/>
    <property type="match status" value="1"/>
</dbReference>
<keyword evidence="8" id="KW-1185">Reference proteome</keyword>
<dbReference type="Pfam" id="PF00933">
    <property type="entry name" value="Glyco_hydro_3"/>
    <property type="match status" value="1"/>
</dbReference>
<dbReference type="RefSeq" id="WP_284376782.1">
    <property type="nucleotide sequence ID" value="NZ_BSNN01000002.1"/>
</dbReference>
<dbReference type="PROSITE" id="PS00775">
    <property type="entry name" value="GLYCOSYL_HYDROL_F3"/>
    <property type="match status" value="1"/>
</dbReference>
<dbReference type="InterPro" id="IPR036962">
    <property type="entry name" value="Glyco_hydro_3_N_sf"/>
</dbReference>
<dbReference type="InterPro" id="IPR019800">
    <property type="entry name" value="Glyco_hydro_3_AS"/>
</dbReference>
<dbReference type="InterPro" id="IPR017853">
    <property type="entry name" value="GH"/>
</dbReference>
<dbReference type="PANTHER" id="PTHR30480:SF13">
    <property type="entry name" value="BETA-HEXOSAMINIDASE"/>
    <property type="match status" value="1"/>
</dbReference>
<evidence type="ECO:0000256" key="3">
    <source>
        <dbReference type="ARBA" id="ARBA00012663"/>
    </source>
</evidence>